<gene>
    <name evidence="12" type="ORF">KXJ69_00275</name>
</gene>
<dbReference type="RefSeq" id="WP_219050308.1">
    <property type="nucleotide sequence ID" value="NZ_JAHWDP010000001.1"/>
</dbReference>
<evidence type="ECO:0000256" key="4">
    <source>
        <dbReference type="ARBA" id="ARBA00022679"/>
    </source>
</evidence>
<dbReference type="InterPro" id="IPR050482">
    <property type="entry name" value="Sensor_HK_TwoCompSys"/>
</dbReference>
<keyword evidence="5" id="KW-0547">Nucleotide-binding</keyword>
<keyword evidence="9" id="KW-0802">TPR repeat</keyword>
<dbReference type="InterPro" id="IPR011712">
    <property type="entry name" value="Sig_transdc_His_kin_sub3_dim/P"/>
</dbReference>
<dbReference type="Proteomes" id="UP001138686">
    <property type="component" value="Unassembled WGS sequence"/>
</dbReference>
<protein>
    <recommendedName>
        <fullName evidence="2">histidine kinase</fullName>
        <ecNumber evidence="2">2.7.13.3</ecNumber>
    </recommendedName>
</protein>
<feature type="repeat" description="TPR" evidence="9">
    <location>
        <begin position="201"/>
        <end position="234"/>
    </location>
</feature>
<keyword evidence="3" id="KW-0597">Phosphoprotein</keyword>
<dbReference type="Pfam" id="PF02518">
    <property type="entry name" value="HATPase_c"/>
    <property type="match status" value="1"/>
</dbReference>
<keyword evidence="4" id="KW-0808">Transferase</keyword>
<name>A0A9X1FLK8_9FLAO</name>
<evidence type="ECO:0000256" key="9">
    <source>
        <dbReference type="PROSITE-ProRule" id="PRU00339"/>
    </source>
</evidence>
<keyword evidence="10" id="KW-0472">Membrane</keyword>
<evidence type="ECO:0000256" key="1">
    <source>
        <dbReference type="ARBA" id="ARBA00000085"/>
    </source>
</evidence>
<dbReference type="CDD" id="cd16917">
    <property type="entry name" value="HATPase_UhpB-NarQ-NarX-like"/>
    <property type="match status" value="1"/>
</dbReference>
<reference evidence="12" key="1">
    <citation type="submission" date="2021-07" db="EMBL/GenBank/DDBJ databases">
        <title>Aureisphaera sp. CAU 1614 isolated from sea sediment.</title>
        <authorList>
            <person name="Kim W."/>
        </authorList>
    </citation>
    <scope>NUCLEOTIDE SEQUENCE</scope>
    <source>
        <strain evidence="12">CAU 1614</strain>
    </source>
</reference>
<dbReference type="PANTHER" id="PTHR24421">
    <property type="entry name" value="NITRATE/NITRITE SENSOR PROTEIN NARX-RELATED"/>
    <property type="match status" value="1"/>
</dbReference>
<evidence type="ECO:0000259" key="11">
    <source>
        <dbReference type="PROSITE" id="PS50109"/>
    </source>
</evidence>
<dbReference type="AlphaFoldDB" id="A0A9X1FLK8"/>
<feature type="transmembrane region" description="Helical" evidence="10">
    <location>
        <begin position="363"/>
        <end position="383"/>
    </location>
</feature>
<dbReference type="GO" id="GO:0000155">
    <property type="term" value="F:phosphorelay sensor kinase activity"/>
    <property type="evidence" value="ECO:0007669"/>
    <property type="project" value="InterPro"/>
</dbReference>
<dbReference type="InterPro" id="IPR019734">
    <property type="entry name" value="TPR_rpt"/>
</dbReference>
<dbReference type="Pfam" id="PF07730">
    <property type="entry name" value="HisKA_3"/>
    <property type="match status" value="1"/>
</dbReference>
<feature type="domain" description="Histidine kinase" evidence="11">
    <location>
        <begin position="535"/>
        <end position="623"/>
    </location>
</feature>
<dbReference type="Pfam" id="PF13424">
    <property type="entry name" value="TPR_12"/>
    <property type="match status" value="2"/>
</dbReference>
<dbReference type="EC" id="2.7.13.3" evidence="2"/>
<proteinExistence type="predicted"/>
<comment type="catalytic activity">
    <reaction evidence="1">
        <text>ATP + protein L-histidine = ADP + protein N-phospho-L-histidine.</text>
        <dbReference type="EC" id="2.7.13.3"/>
    </reaction>
</comment>
<evidence type="ECO:0000256" key="5">
    <source>
        <dbReference type="ARBA" id="ARBA00022741"/>
    </source>
</evidence>
<keyword evidence="8" id="KW-0902">Two-component regulatory system</keyword>
<dbReference type="SMART" id="SM00028">
    <property type="entry name" value="TPR"/>
    <property type="match status" value="5"/>
</dbReference>
<evidence type="ECO:0000256" key="3">
    <source>
        <dbReference type="ARBA" id="ARBA00022553"/>
    </source>
</evidence>
<evidence type="ECO:0000256" key="6">
    <source>
        <dbReference type="ARBA" id="ARBA00022777"/>
    </source>
</evidence>
<keyword evidence="10" id="KW-0812">Transmembrane</keyword>
<dbReference type="PROSITE" id="PS50109">
    <property type="entry name" value="HIS_KIN"/>
    <property type="match status" value="1"/>
</dbReference>
<feature type="repeat" description="TPR" evidence="9">
    <location>
        <begin position="121"/>
        <end position="154"/>
    </location>
</feature>
<evidence type="ECO:0000256" key="8">
    <source>
        <dbReference type="ARBA" id="ARBA00023012"/>
    </source>
</evidence>
<dbReference type="PROSITE" id="PS50005">
    <property type="entry name" value="TPR"/>
    <property type="match status" value="4"/>
</dbReference>
<comment type="caution">
    <text evidence="12">The sequence shown here is derived from an EMBL/GenBank/DDBJ whole genome shotgun (WGS) entry which is preliminary data.</text>
</comment>
<feature type="repeat" description="TPR" evidence="9">
    <location>
        <begin position="81"/>
        <end position="114"/>
    </location>
</feature>
<dbReference type="InterPro" id="IPR005467">
    <property type="entry name" value="His_kinase_dom"/>
</dbReference>
<keyword evidence="6 12" id="KW-0418">Kinase</keyword>
<organism evidence="12 13">
    <name type="scientific">Halomarinibacterium sedimenti</name>
    <dbReference type="NCBI Taxonomy" id="2857106"/>
    <lineage>
        <taxon>Bacteria</taxon>
        <taxon>Pseudomonadati</taxon>
        <taxon>Bacteroidota</taxon>
        <taxon>Flavobacteriia</taxon>
        <taxon>Flavobacteriales</taxon>
        <taxon>Flavobacteriaceae</taxon>
        <taxon>Halomarinibacterium</taxon>
    </lineage>
</organism>
<dbReference type="GO" id="GO:0016020">
    <property type="term" value="C:membrane"/>
    <property type="evidence" value="ECO:0007669"/>
    <property type="project" value="InterPro"/>
</dbReference>
<keyword evidence="13" id="KW-1185">Reference proteome</keyword>
<evidence type="ECO:0000256" key="2">
    <source>
        <dbReference type="ARBA" id="ARBA00012438"/>
    </source>
</evidence>
<feature type="repeat" description="TPR" evidence="9">
    <location>
        <begin position="161"/>
        <end position="194"/>
    </location>
</feature>
<dbReference type="InterPro" id="IPR003594">
    <property type="entry name" value="HATPase_dom"/>
</dbReference>
<keyword evidence="10" id="KW-1133">Transmembrane helix</keyword>
<dbReference type="GO" id="GO:0005524">
    <property type="term" value="F:ATP binding"/>
    <property type="evidence" value="ECO:0007669"/>
    <property type="project" value="UniProtKB-KW"/>
</dbReference>
<dbReference type="EMBL" id="JAHWDP010000001">
    <property type="protein sequence ID" value="MBW2936518.1"/>
    <property type="molecule type" value="Genomic_DNA"/>
</dbReference>
<accession>A0A9X1FLK8</accession>
<dbReference type="GO" id="GO:0046983">
    <property type="term" value="F:protein dimerization activity"/>
    <property type="evidence" value="ECO:0007669"/>
    <property type="project" value="InterPro"/>
</dbReference>
<evidence type="ECO:0000313" key="13">
    <source>
        <dbReference type="Proteomes" id="UP001138686"/>
    </source>
</evidence>
<evidence type="ECO:0000313" key="12">
    <source>
        <dbReference type="EMBL" id="MBW2936518.1"/>
    </source>
</evidence>
<keyword evidence="7" id="KW-0067">ATP-binding</keyword>
<evidence type="ECO:0000256" key="7">
    <source>
        <dbReference type="ARBA" id="ARBA00022840"/>
    </source>
</evidence>
<dbReference type="PANTHER" id="PTHR24421:SF10">
    <property type="entry name" value="NITRATE_NITRITE SENSOR PROTEIN NARQ"/>
    <property type="match status" value="1"/>
</dbReference>
<dbReference type="SMART" id="SM00387">
    <property type="entry name" value="HATPase_c"/>
    <property type="match status" value="1"/>
</dbReference>
<sequence>MKIKIAFAITILLGISSFSQTQKDSLLRIWKNTSIADSLRANALSNLIFNEYQYKKPDSALLLIENLENFIQAKKLVKHQADALILKGNVFTVNGDNLKAIEYYQKALKNYETFHDSKGITTALNNIGRVYKSIWNFDKALDYYNRSLQIAIAINDKTSQSRALVNIGNIYNDKFKMDEALTYYTKSLELNLELNDKVGESITLQNIGLNYTKRKEYDKALDYFMQSLSISEALNDYYSQSNNLIAIAQLYYTQKNYPQLIKYSNKALEAAEKVNSIQLQNRANFFLYQGYKALNNFTKALYHHEESIKFLDSLNIAETEKRIQEIEFEKQRSTDSIINQQNALKQKLVFDQEIEIKKRENKIILIAFTGIFILISFIAYLIYTRVKRQQRILEQEKELEIQKKEKLLKEQELSTIDAMLEGQEKERKRLAMDLHDSIGATLSAVKLQFNHLAKNKDQILEMEDLFYKTSTLIDQAYAEVRSISHLKYSGVMAKEGLLPAIYSLAKNASAQGTLKIEVQDFGVTHIFDATTEVAIFRIIQELITNIIKHSHAAEANISLTQHKMMLTIMVEDNGIGFNKKTIYSKKGMGLSSVEKRIEHMDGTLDIDSTPGKGTTIIIELPLK</sequence>
<evidence type="ECO:0000256" key="10">
    <source>
        <dbReference type="SAM" id="Phobius"/>
    </source>
</evidence>